<dbReference type="InterPro" id="IPR058671">
    <property type="entry name" value="DUF6311_C"/>
</dbReference>
<dbReference type="AlphaFoldDB" id="A0A943DAY5"/>
<feature type="transmembrane region" description="Helical" evidence="1">
    <location>
        <begin position="109"/>
        <end position="129"/>
    </location>
</feature>
<evidence type="ECO:0000259" key="2">
    <source>
        <dbReference type="Pfam" id="PF19830"/>
    </source>
</evidence>
<evidence type="ECO:0000259" key="3">
    <source>
        <dbReference type="Pfam" id="PF25853"/>
    </source>
</evidence>
<evidence type="ECO:0008006" key="6">
    <source>
        <dbReference type="Google" id="ProtNLM"/>
    </source>
</evidence>
<feature type="transmembrane region" description="Helical" evidence="1">
    <location>
        <begin position="376"/>
        <end position="393"/>
    </location>
</feature>
<feature type="transmembrane region" description="Helical" evidence="1">
    <location>
        <begin position="298"/>
        <end position="317"/>
    </location>
</feature>
<name>A0A943DAY5_9FIRM</name>
<feature type="transmembrane region" description="Helical" evidence="1">
    <location>
        <begin position="228"/>
        <end position="251"/>
    </location>
</feature>
<sequence length="649" mass="70789">MLNHKLSRKAQLFLLGALLGVAIFLLVYGTAPLNVANDAFCRGGYIEKDIQQHYAGWLFYKRSAIGWPLGVTDAVNYPGGVSVAYTDSIPLLAALCRPLAAALGGTFQYFGWFTLVCFALQGGFGALLCSLFAGGLFSPLAGSLVFAASPVLIERAFRHTSLGAQWLVLAALYCYFVCKRQGLYASRGLFLLNVLAVGIHPYFLSMTYAVTLALLLEYAVQKRQWLRPAVYLGSNMVCTATLGWALGLLYGTATSGGQALYGYFAMNLNALWNPVGVNGVLYSRLLPAQNQVGGNYDAFAYLGLGVLAALPVALVLARRRLAGYLRRHWALCLCCVVLTAFAVSNVITANGVTLATLPLPASFIKLFSVFRSGGRLFWPVYYLLVLAAFTGLARLPQAAVWVAMFAMVQLWDVSPALIQRHDAMRNAQTADAFPTEMQSSFWQTASGRYAHLESVEGMQADSLHLALWAADNDMTTNDPFAARYDETALAAERQTALDALENGDLQNDTLYLFATEGAFLQAVEPVKDAAWCGRVTSTDGTASWYVIAPGLQGKTFDALCTPYDENYPLRLADYTDALWNRGVLDSTKKTVCFMDSPFARAKLDGAAYLCARGREYPILAVDDHDAGWLMVTLEIDDATILWNEELTTK</sequence>
<keyword evidence="1" id="KW-0472">Membrane</keyword>
<feature type="domain" description="DUF6311" evidence="2">
    <location>
        <begin position="17"/>
        <end position="414"/>
    </location>
</feature>
<dbReference type="Pfam" id="PF19830">
    <property type="entry name" value="DUF6311"/>
    <property type="match status" value="1"/>
</dbReference>
<evidence type="ECO:0000313" key="4">
    <source>
        <dbReference type="EMBL" id="MBS5330927.1"/>
    </source>
</evidence>
<organism evidence="4 5">
    <name type="scientific">Subdoligranulum variabile</name>
    <dbReference type="NCBI Taxonomy" id="214851"/>
    <lineage>
        <taxon>Bacteria</taxon>
        <taxon>Bacillati</taxon>
        <taxon>Bacillota</taxon>
        <taxon>Clostridia</taxon>
        <taxon>Eubacteriales</taxon>
        <taxon>Oscillospiraceae</taxon>
        <taxon>Subdoligranulum</taxon>
    </lineage>
</organism>
<gene>
    <name evidence="4" type="ORF">KHY36_00125</name>
</gene>
<dbReference type="Proteomes" id="UP000759273">
    <property type="component" value="Unassembled WGS sequence"/>
</dbReference>
<feature type="transmembrane region" description="Helical" evidence="1">
    <location>
        <begin position="190"/>
        <end position="216"/>
    </location>
</feature>
<keyword evidence="1" id="KW-1133">Transmembrane helix</keyword>
<feature type="transmembrane region" description="Helical" evidence="1">
    <location>
        <begin position="329"/>
        <end position="347"/>
    </location>
</feature>
<feature type="transmembrane region" description="Helical" evidence="1">
    <location>
        <begin position="263"/>
        <end position="286"/>
    </location>
</feature>
<keyword evidence="1" id="KW-0812">Transmembrane</keyword>
<feature type="transmembrane region" description="Helical" evidence="1">
    <location>
        <begin position="159"/>
        <end position="178"/>
    </location>
</feature>
<proteinExistence type="predicted"/>
<feature type="domain" description="DUF6311" evidence="3">
    <location>
        <begin position="441"/>
        <end position="540"/>
    </location>
</feature>
<reference evidence="4" key="1">
    <citation type="submission" date="2021-02" db="EMBL/GenBank/DDBJ databases">
        <title>Infant gut strain persistence is associated with maternal origin, phylogeny, and functional potential including surface adhesion and iron acquisition.</title>
        <authorList>
            <person name="Lou Y.C."/>
        </authorList>
    </citation>
    <scope>NUCLEOTIDE SEQUENCE</scope>
    <source>
        <strain evidence="4">L3_101_000M1_dasL3_101_000M1_concoct_87</strain>
    </source>
</reference>
<protein>
    <recommendedName>
        <fullName evidence="6">YfhO family protein</fullName>
    </recommendedName>
</protein>
<accession>A0A943DAY5</accession>
<feature type="transmembrane region" description="Helical" evidence="1">
    <location>
        <begin position="353"/>
        <end position="369"/>
    </location>
</feature>
<comment type="caution">
    <text evidence="4">The sequence shown here is derived from an EMBL/GenBank/DDBJ whole genome shotgun (WGS) entry which is preliminary data.</text>
</comment>
<dbReference type="Pfam" id="PF25853">
    <property type="entry name" value="DUF6311_C"/>
    <property type="match status" value="1"/>
</dbReference>
<dbReference type="EMBL" id="JAGZGG010000001">
    <property type="protein sequence ID" value="MBS5330927.1"/>
    <property type="molecule type" value="Genomic_DNA"/>
</dbReference>
<feature type="transmembrane region" description="Helical" evidence="1">
    <location>
        <begin position="136"/>
        <end position="153"/>
    </location>
</feature>
<dbReference type="InterPro" id="IPR046278">
    <property type="entry name" value="DUF6311"/>
</dbReference>
<evidence type="ECO:0000256" key="1">
    <source>
        <dbReference type="SAM" id="Phobius"/>
    </source>
</evidence>
<feature type="transmembrane region" description="Helical" evidence="1">
    <location>
        <begin position="12"/>
        <end position="31"/>
    </location>
</feature>
<evidence type="ECO:0000313" key="5">
    <source>
        <dbReference type="Proteomes" id="UP000759273"/>
    </source>
</evidence>